<keyword evidence="11" id="KW-0472">Membrane</keyword>
<dbReference type="PANTHER" id="PTHR37928">
    <property type="entry name" value="CFEM DOMAIN PROTEIN (AFU_ORTHOLOGUE AFUA_6G14090)"/>
    <property type="match status" value="1"/>
</dbReference>
<dbReference type="Pfam" id="PF05730">
    <property type="entry name" value="CFEM"/>
    <property type="match status" value="1"/>
</dbReference>
<evidence type="ECO:0000256" key="16">
    <source>
        <dbReference type="SAM" id="MobiDB-lite"/>
    </source>
</evidence>
<accession>A0A2A9PMB3</accession>
<evidence type="ECO:0000313" key="19">
    <source>
        <dbReference type="EMBL" id="PFH62498.1"/>
    </source>
</evidence>
<keyword evidence="5" id="KW-0964">Secreted</keyword>
<evidence type="ECO:0000259" key="18">
    <source>
        <dbReference type="PROSITE" id="PS52012"/>
    </source>
</evidence>
<comment type="subcellular location">
    <subcellularLocation>
        <location evidence="1">Cell membrane</location>
        <topology evidence="1">Lipid-anchor</topology>
        <topology evidence="1">GPI-anchor</topology>
    </subcellularLocation>
    <subcellularLocation>
        <location evidence="2">Secreted</location>
    </subcellularLocation>
</comment>
<keyword evidence="20" id="KW-1185">Reference proteome</keyword>
<name>A0A2A9PMB3_OPHUN</name>
<evidence type="ECO:0000256" key="11">
    <source>
        <dbReference type="ARBA" id="ARBA00023136"/>
    </source>
</evidence>
<dbReference type="OrthoDB" id="1193027at2759"/>
<evidence type="ECO:0000256" key="15">
    <source>
        <dbReference type="PROSITE-ProRule" id="PRU01356"/>
    </source>
</evidence>
<organism evidence="19 20">
    <name type="scientific">Ophiocordyceps unilateralis</name>
    <name type="common">Zombie-ant fungus</name>
    <name type="synonym">Torrubia unilateralis</name>
    <dbReference type="NCBI Taxonomy" id="268505"/>
    <lineage>
        <taxon>Eukaryota</taxon>
        <taxon>Fungi</taxon>
        <taxon>Dikarya</taxon>
        <taxon>Ascomycota</taxon>
        <taxon>Pezizomycotina</taxon>
        <taxon>Sordariomycetes</taxon>
        <taxon>Hypocreomycetidae</taxon>
        <taxon>Hypocreales</taxon>
        <taxon>Ophiocordycipitaceae</taxon>
        <taxon>Ophiocordyceps</taxon>
    </lineage>
</organism>
<dbReference type="GO" id="GO:0005886">
    <property type="term" value="C:plasma membrane"/>
    <property type="evidence" value="ECO:0007669"/>
    <property type="project" value="UniProtKB-SubCell"/>
</dbReference>
<keyword evidence="9 17" id="KW-0732">Signal</keyword>
<keyword evidence="12 15" id="KW-1015">Disulfide bond</keyword>
<keyword evidence="6 15" id="KW-0349">Heme</keyword>
<comment type="caution">
    <text evidence="15">Lacks conserved residue(s) required for the propagation of feature annotation.</text>
</comment>
<feature type="domain" description="CFEM" evidence="18">
    <location>
        <begin position="92"/>
        <end position="205"/>
    </location>
</feature>
<reference evidence="19 20" key="1">
    <citation type="journal article" date="2015" name="BMC Genomics">
        <title>Gene expression during zombie ant biting behavior reflects the complexity underlying fungal parasitic behavioral manipulation.</title>
        <authorList>
            <person name="de Bekker C."/>
            <person name="Ohm R.A."/>
            <person name="Loreto R.G."/>
            <person name="Sebastian A."/>
            <person name="Albert I."/>
            <person name="Merrow M."/>
            <person name="Brachmann A."/>
            <person name="Hughes D.P."/>
        </authorList>
    </citation>
    <scope>NUCLEOTIDE SEQUENCE [LARGE SCALE GENOMIC DNA]</scope>
    <source>
        <strain evidence="19 20">SC16a</strain>
    </source>
</reference>
<feature type="signal peptide" evidence="17">
    <location>
        <begin position="1"/>
        <end position="17"/>
    </location>
</feature>
<dbReference type="Proteomes" id="UP000037136">
    <property type="component" value="Unassembled WGS sequence"/>
</dbReference>
<dbReference type="PANTHER" id="PTHR37928:SF1">
    <property type="entry name" value="CFEM DOMAIN PROTEIN (AFU_ORTHOLOGUE AFUA_6G14090)"/>
    <property type="match status" value="1"/>
</dbReference>
<keyword evidence="8 15" id="KW-0479">Metal-binding</keyword>
<feature type="disulfide bond" evidence="15">
    <location>
        <begin position="139"/>
        <end position="146"/>
    </location>
</feature>
<evidence type="ECO:0000256" key="10">
    <source>
        <dbReference type="ARBA" id="ARBA00023004"/>
    </source>
</evidence>
<evidence type="ECO:0000256" key="3">
    <source>
        <dbReference type="ARBA" id="ARBA00010031"/>
    </source>
</evidence>
<sequence>MRAIYLLVGALVAFTAAQDPEAPPPDAPAPPADSAAPPPDPAAPPPPDPAAPPPDPAAPVDPAAPPPDPEAPPVDPAAPPPDPAAAPPEQAPDQNQEAPGDDQEATEDNSNPGMGRLPRCARTCARNMLSASEAEELGCNDGDFQCLCSNQDFFFGLRDCTRQNCQGNNVNEILQFGQTICQANDVPTNSTQFFRARRRALLYRV</sequence>
<evidence type="ECO:0000256" key="12">
    <source>
        <dbReference type="ARBA" id="ARBA00023157"/>
    </source>
</evidence>
<evidence type="ECO:0000256" key="9">
    <source>
        <dbReference type="ARBA" id="ARBA00022729"/>
    </source>
</evidence>
<feature type="compositionally biased region" description="Pro residues" evidence="16">
    <location>
        <begin position="21"/>
        <end position="90"/>
    </location>
</feature>
<keyword evidence="13" id="KW-0325">Glycoprotein</keyword>
<dbReference type="GO" id="GO:0005576">
    <property type="term" value="C:extracellular region"/>
    <property type="evidence" value="ECO:0007669"/>
    <property type="project" value="UniProtKB-SubCell"/>
</dbReference>
<dbReference type="InterPro" id="IPR051735">
    <property type="entry name" value="CFEM_domain"/>
</dbReference>
<evidence type="ECO:0000256" key="4">
    <source>
        <dbReference type="ARBA" id="ARBA00022475"/>
    </source>
</evidence>
<dbReference type="GO" id="GO:0046872">
    <property type="term" value="F:metal ion binding"/>
    <property type="evidence" value="ECO:0007669"/>
    <property type="project" value="UniProtKB-UniRule"/>
</dbReference>
<evidence type="ECO:0000256" key="17">
    <source>
        <dbReference type="SAM" id="SignalP"/>
    </source>
</evidence>
<evidence type="ECO:0000256" key="8">
    <source>
        <dbReference type="ARBA" id="ARBA00022723"/>
    </source>
</evidence>
<feature type="disulfide bond" evidence="15">
    <location>
        <begin position="148"/>
        <end position="181"/>
    </location>
</feature>
<comment type="caution">
    <text evidence="19">The sequence shown here is derived from an EMBL/GenBank/DDBJ whole genome shotgun (WGS) entry which is preliminary data.</text>
</comment>
<proteinExistence type="inferred from homology"/>
<dbReference type="EMBL" id="LAZP02000026">
    <property type="protein sequence ID" value="PFH62498.1"/>
    <property type="molecule type" value="Genomic_DNA"/>
</dbReference>
<dbReference type="AlphaFoldDB" id="A0A2A9PMB3"/>
<keyword evidence="14" id="KW-0449">Lipoprotein</keyword>
<evidence type="ECO:0000256" key="6">
    <source>
        <dbReference type="ARBA" id="ARBA00022617"/>
    </source>
</evidence>
<comment type="similarity">
    <text evidence="3">Belongs to the RBT5 family.</text>
</comment>
<keyword evidence="10 15" id="KW-0408">Iron</keyword>
<evidence type="ECO:0000256" key="1">
    <source>
        <dbReference type="ARBA" id="ARBA00004609"/>
    </source>
</evidence>
<evidence type="ECO:0000256" key="13">
    <source>
        <dbReference type="ARBA" id="ARBA00023180"/>
    </source>
</evidence>
<keyword evidence="7" id="KW-0336">GPI-anchor</keyword>
<evidence type="ECO:0000313" key="20">
    <source>
        <dbReference type="Proteomes" id="UP000037136"/>
    </source>
</evidence>
<protein>
    <recommendedName>
        <fullName evidence="18">CFEM domain-containing protein</fullName>
    </recommendedName>
</protein>
<evidence type="ECO:0000256" key="7">
    <source>
        <dbReference type="ARBA" id="ARBA00022622"/>
    </source>
</evidence>
<dbReference type="STRING" id="268505.A0A2A9PMB3"/>
<dbReference type="SMART" id="SM00747">
    <property type="entry name" value="CFEM"/>
    <property type="match status" value="1"/>
</dbReference>
<evidence type="ECO:0000256" key="5">
    <source>
        <dbReference type="ARBA" id="ARBA00022525"/>
    </source>
</evidence>
<dbReference type="InterPro" id="IPR008427">
    <property type="entry name" value="Extracellular_membr_CFEM_dom"/>
</dbReference>
<feature type="chain" id="PRO_5012156931" description="CFEM domain-containing protein" evidence="17">
    <location>
        <begin position="18"/>
        <end position="205"/>
    </location>
</feature>
<keyword evidence="4" id="KW-1003">Cell membrane</keyword>
<reference evidence="19 20" key="2">
    <citation type="journal article" date="2017" name="Sci. Rep.">
        <title>Ant-infecting Ophiocordyceps genomes reveal a high diversity of potential behavioral manipulation genes and a possible major role for enterotoxins.</title>
        <authorList>
            <person name="de Bekker C."/>
            <person name="Ohm R.A."/>
            <person name="Evans H.C."/>
            <person name="Brachmann A."/>
            <person name="Hughes D.P."/>
        </authorList>
    </citation>
    <scope>NUCLEOTIDE SEQUENCE [LARGE SCALE GENOMIC DNA]</scope>
    <source>
        <strain evidence="19 20">SC16a</strain>
    </source>
</reference>
<dbReference type="GO" id="GO:0098552">
    <property type="term" value="C:side of membrane"/>
    <property type="evidence" value="ECO:0007669"/>
    <property type="project" value="UniProtKB-KW"/>
</dbReference>
<evidence type="ECO:0000256" key="2">
    <source>
        <dbReference type="ARBA" id="ARBA00004613"/>
    </source>
</evidence>
<evidence type="ECO:0000256" key="14">
    <source>
        <dbReference type="ARBA" id="ARBA00023288"/>
    </source>
</evidence>
<feature type="region of interest" description="Disordered" evidence="16">
    <location>
        <begin position="18"/>
        <end position="116"/>
    </location>
</feature>
<dbReference type="PROSITE" id="PS52012">
    <property type="entry name" value="CFEM"/>
    <property type="match status" value="1"/>
</dbReference>
<gene>
    <name evidence="19" type="ORF">XA68_13237</name>
</gene>
<feature type="binding site" description="axial binding residue" evidence="15">
    <location>
        <position position="143"/>
    </location>
    <ligand>
        <name>heme</name>
        <dbReference type="ChEBI" id="CHEBI:30413"/>
    </ligand>
    <ligandPart>
        <name>Fe</name>
        <dbReference type="ChEBI" id="CHEBI:18248"/>
    </ligandPart>
</feature>